<dbReference type="PANTHER" id="PTHR36933">
    <property type="entry name" value="SLL0788 PROTEIN"/>
    <property type="match status" value="1"/>
</dbReference>
<gene>
    <name evidence="4" type="ORF">FEQ00_02483</name>
    <name evidence="3" type="ORF">WT56_01350</name>
</gene>
<dbReference type="Proteomes" id="UP001248067">
    <property type="component" value="Unassembled WGS sequence"/>
</dbReference>
<evidence type="ECO:0000313" key="4">
    <source>
        <dbReference type="EMBL" id="MDR8754060.1"/>
    </source>
</evidence>
<reference evidence="4 6" key="2">
    <citation type="submission" date="2019-06" db="EMBL/GenBank/DDBJ databases">
        <title>Evolution of Burkholderia multivorans in the lungs of Cystic Fibrosis patients.</title>
        <authorList>
            <person name="Moreira L.M."/>
        </authorList>
    </citation>
    <scope>NUCLEOTIDE SEQUENCE [LARGE SCALE GENOMIC DNA]</scope>
    <source>
        <strain evidence="4 6">VC13239</strain>
    </source>
</reference>
<proteinExistence type="predicted"/>
<feature type="signal peptide" evidence="1">
    <location>
        <begin position="1"/>
        <end position="22"/>
    </location>
</feature>
<dbReference type="InterPro" id="IPR005183">
    <property type="entry name" value="DUF305_CopM-like"/>
</dbReference>
<name>A0A132EA51_9BURK</name>
<dbReference type="AlphaFoldDB" id="A0A132EA51"/>
<evidence type="ECO:0000313" key="5">
    <source>
        <dbReference type="Proteomes" id="UP000062912"/>
    </source>
</evidence>
<feature type="domain" description="DUF305" evidence="2">
    <location>
        <begin position="46"/>
        <end position="119"/>
    </location>
</feature>
<keyword evidence="6" id="KW-1185">Reference proteome</keyword>
<dbReference type="Gene3D" id="1.20.1260.10">
    <property type="match status" value="1"/>
</dbReference>
<dbReference type="PANTHER" id="PTHR36933:SF1">
    <property type="entry name" value="SLL0788 PROTEIN"/>
    <property type="match status" value="1"/>
</dbReference>
<comment type="caution">
    <text evidence="3">The sequence shown here is derived from an EMBL/GenBank/DDBJ whole genome shotgun (WGS) entry which is preliminary data.</text>
</comment>
<dbReference type="OrthoDB" id="8603558at2"/>
<evidence type="ECO:0000256" key="1">
    <source>
        <dbReference type="SAM" id="SignalP"/>
    </source>
</evidence>
<dbReference type="Pfam" id="PF03713">
    <property type="entry name" value="DUF305"/>
    <property type="match status" value="1"/>
</dbReference>
<reference evidence="3 5" key="1">
    <citation type="submission" date="2015-11" db="EMBL/GenBank/DDBJ databases">
        <title>Expanding the genomic diversity of Burkholderia species for the development of highly accurate diagnostics.</title>
        <authorList>
            <person name="Sahl J."/>
            <person name="Keim P."/>
            <person name="Wagner D."/>
        </authorList>
    </citation>
    <scope>NUCLEOTIDE SEQUENCE [LARGE SCALE GENOMIC DNA]</scope>
    <source>
        <strain evidence="3 5">MSMB368WGS</strain>
    </source>
</reference>
<dbReference type="RefSeq" id="WP_060245529.1">
    <property type="nucleotide sequence ID" value="NZ_CADFDQ010000007.1"/>
</dbReference>
<dbReference type="EMBL" id="VJSY01000016">
    <property type="protein sequence ID" value="MDR8754060.1"/>
    <property type="molecule type" value="Genomic_DNA"/>
</dbReference>
<accession>A0A132EA51</accession>
<dbReference type="InterPro" id="IPR012347">
    <property type="entry name" value="Ferritin-like"/>
</dbReference>
<evidence type="ECO:0000313" key="3">
    <source>
        <dbReference type="EMBL" id="KWF22814.1"/>
    </source>
</evidence>
<dbReference type="EMBL" id="LPJR01000067">
    <property type="protein sequence ID" value="KWF22814.1"/>
    <property type="molecule type" value="Genomic_DNA"/>
</dbReference>
<keyword evidence="1" id="KW-0732">Signal</keyword>
<evidence type="ECO:0000259" key="2">
    <source>
        <dbReference type="Pfam" id="PF03713"/>
    </source>
</evidence>
<sequence length="132" mass="14708">MQPFNRRTLRRSAALTTFVACASALPASGQLRPPDPAAVPDTATQAYRRADRKMMEAMDAARYTGDADRDFVAHMAPHHQGAIDMAQVELKYGKDPAMRQLASRIVAAQRDEIAQMERWQKQHGTAQRGTEQ</sequence>
<feature type="chain" id="PRO_5007290548" evidence="1">
    <location>
        <begin position="23"/>
        <end position="132"/>
    </location>
</feature>
<evidence type="ECO:0000313" key="6">
    <source>
        <dbReference type="Proteomes" id="UP001248067"/>
    </source>
</evidence>
<organism evidence="3 5">
    <name type="scientific">Burkholderia pseudomultivorans</name>
    <dbReference type="NCBI Taxonomy" id="1207504"/>
    <lineage>
        <taxon>Bacteria</taxon>
        <taxon>Pseudomonadati</taxon>
        <taxon>Pseudomonadota</taxon>
        <taxon>Betaproteobacteria</taxon>
        <taxon>Burkholderiales</taxon>
        <taxon>Burkholderiaceae</taxon>
        <taxon>Burkholderia</taxon>
        <taxon>Burkholderia cepacia complex</taxon>
    </lineage>
</organism>
<dbReference type="Proteomes" id="UP000062912">
    <property type="component" value="Unassembled WGS sequence"/>
</dbReference>
<protein>
    <submittedName>
        <fullName evidence="3">DUF305 domain-containing protein</fullName>
    </submittedName>
</protein>